<feature type="domain" description="PAC" evidence="4">
    <location>
        <begin position="418"/>
        <end position="470"/>
    </location>
</feature>
<dbReference type="PROSITE" id="PS50112">
    <property type="entry name" value="PAS"/>
    <property type="match status" value="3"/>
</dbReference>
<dbReference type="GO" id="GO:0006355">
    <property type="term" value="P:regulation of DNA-templated transcription"/>
    <property type="evidence" value="ECO:0007669"/>
    <property type="project" value="InterPro"/>
</dbReference>
<dbReference type="SUPFAM" id="SSF141868">
    <property type="entry name" value="EAL domain-like"/>
    <property type="match status" value="1"/>
</dbReference>
<dbReference type="eggNOG" id="COG5001">
    <property type="taxonomic scope" value="Bacteria"/>
</dbReference>
<dbReference type="InterPro" id="IPR029787">
    <property type="entry name" value="Nucleotide_cyclase"/>
</dbReference>
<evidence type="ECO:0000313" key="7">
    <source>
        <dbReference type="EMBL" id="EXJ15744.1"/>
    </source>
</evidence>
<name>W9V8I1_9GAMM</name>
<dbReference type="SMART" id="SM00052">
    <property type="entry name" value="EAL"/>
    <property type="match status" value="1"/>
</dbReference>
<dbReference type="EMBL" id="AONC01000021">
    <property type="protein sequence ID" value="EXJ15744.1"/>
    <property type="molecule type" value="Genomic_DNA"/>
</dbReference>
<dbReference type="InterPro" id="IPR035919">
    <property type="entry name" value="EAL_sf"/>
</dbReference>
<organism evidence="7 8">
    <name type="scientific">Imhoffiella purpurea</name>
    <dbReference type="NCBI Taxonomy" id="1249627"/>
    <lineage>
        <taxon>Bacteria</taxon>
        <taxon>Pseudomonadati</taxon>
        <taxon>Pseudomonadota</taxon>
        <taxon>Gammaproteobacteria</taxon>
        <taxon>Chromatiales</taxon>
        <taxon>Chromatiaceae</taxon>
        <taxon>Imhoffiella</taxon>
    </lineage>
</organism>
<feature type="domain" description="GGDEF" evidence="6">
    <location>
        <begin position="624"/>
        <end position="757"/>
    </location>
</feature>
<feature type="domain" description="PAS" evidence="3">
    <location>
        <begin position="74"/>
        <end position="116"/>
    </location>
</feature>
<dbReference type="CDD" id="cd00130">
    <property type="entry name" value="PAS"/>
    <property type="match status" value="3"/>
</dbReference>
<feature type="domain" description="PAS" evidence="3">
    <location>
        <begin position="467"/>
        <end position="513"/>
    </location>
</feature>
<sequence length="1018" mass="116058">MHGALEEIIEMSDERIRRRAMEVLREGRFKLADDLLARSDLDLVSLVENLRVYQAELEIQNEELLRNQRQIQESLARFASLFNTLPVAELVIDHKGLVLEANPEAQALFGLSKAHLNQHFLARLIEEVDRGAVVGAWTKLSVDENLRLPEIRFRRLGDGGFIGDLHIAPLASPLGEIRQYVCAVLDRSEAVAQRRSLYESSERLRRSDSVLRERLKELAALHDVLAETARHEASVGEVLQHVVERLPDAWRFPDLAEARIQVAGSGYQTAGFVRSDWRQSVELKLSDGRAGEIQVVYRERPPVVEEDEPFLAEEGRLLKAVAAHVTSFLGRRCDEERLRETRERYRVLAEFSSEWEYWLGPEGRYLYVSPACERITGHSAAEFEADPELLTRLIHPEDRARWIAHAEHQRRDDECELDGLEFRLLTRDGRERWIEHICNQVIADDGRFLGRRGVNRDISERIEAERSLRLAARVFESTDEGVVITDPRARILAVNRAFTEITGYAEEEALGETPGLLRSGRQDSGFYSGMWDSLANRGHWRGELWNRHKEGHLFPVLLTVSSVLDDAGELTNYVGVFSDISHIKRAEERLEFLANHDPLTELPNRSMFQERLQQCIQRAERYKRQFALLFLDLDHFKDVNDTLGHPFGDALLKQVAEILAQQVRVVDTIARLGGDEFVVILEDIPEPRFAARFADRLMDVFAQPMIVVEQELFITVSIGISVYPQDGQDMDSLVRHADIAMYQAKSAGRNAFRFFEPLMSDGLARRMRLEHQLRGALERNEFVLHYQPQLSLDGRRLRGVETFCRWMHPELGLLPPERFLPMTEELGLIKELGCWVLEQSCGQLASWDRAGIRVPRLAVNLSMRELSGRETVARVREILERYRIAPERLELEVAESKLMRCADALVGNLKGIRELGVRLAVDDFGIGFSSMTLLQRLPLKRLKIDRSIVAALAADSDQRLVVRAIVSLAYSLGLSVLAEGIETREQADLLIGEGCEEGQGFFFCEPLPPGDLVWSWPA</sequence>
<evidence type="ECO:0000313" key="8">
    <source>
        <dbReference type="Proteomes" id="UP000019460"/>
    </source>
</evidence>
<dbReference type="InterPro" id="IPR000700">
    <property type="entry name" value="PAS-assoc_C"/>
</dbReference>
<dbReference type="InterPro" id="IPR001633">
    <property type="entry name" value="EAL_dom"/>
</dbReference>
<proteinExistence type="predicted"/>
<dbReference type="Gene3D" id="3.30.450.20">
    <property type="entry name" value="PAS domain"/>
    <property type="match status" value="3"/>
</dbReference>
<dbReference type="PROSITE" id="PS50883">
    <property type="entry name" value="EAL"/>
    <property type="match status" value="1"/>
</dbReference>
<evidence type="ECO:0000259" key="4">
    <source>
        <dbReference type="PROSITE" id="PS50113"/>
    </source>
</evidence>
<dbReference type="InterPro" id="IPR043128">
    <property type="entry name" value="Rev_trsase/Diguanyl_cyclase"/>
</dbReference>
<dbReference type="Proteomes" id="UP000019460">
    <property type="component" value="Unassembled WGS sequence"/>
</dbReference>
<dbReference type="PANTHER" id="PTHR44757">
    <property type="entry name" value="DIGUANYLATE CYCLASE DGCP"/>
    <property type="match status" value="1"/>
</dbReference>
<dbReference type="Pfam" id="PF00990">
    <property type="entry name" value="GGDEF"/>
    <property type="match status" value="1"/>
</dbReference>
<feature type="domain" description="PAC" evidence="4">
    <location>
        <begin position="540"/>
        <end position="592"/>
    </location>
</feature>
<dbReference type="Pfam" id="PF08447">
    <property type="entry name" value="PAS_3"/>
    <property type="match status" value="1"/>
</dbReference>
<gene>
    <name evidence="7" type="ORF">D779_0968</name>
</gene>
<dbReference type="PATRIC" id="fig|1249627.3.peg.1420"/>
<evidence type="ECO:0000259" key="5">
    <source>
        <dbReference type="PROSITE" id="PS50883"/>
    </source>
</evidence>
<dbReference type="GO" id="GO:0003824">
    <property type="term" value="F:catalytic activity"/>
    <property type="evidence" value="ECO:0007669"/>
    <property type="project" value="UniProtKB-ARBA"/>
</dbReference>
<dbReference type="InterPro" id="IPR001610">
    <property type="entry name" value="PAC"/>
</dbReference>
<dbReference type="STRING" id="1249627.D779_0968"/>
<evidence type="ECO:0000256" key="2">
    <source>
        <dbReference type="SAM" id="Coils"/>
    </source>
</evidence>
<evidence type="ECO:0000259" key="3">
    <source>
        <dbReference type="PROSITE" id="PS50112"/>
    </source>
</evidence>
<dbReference type="CDD" id="cd01948">
    <property type="entry name" value="EAL"/>
    <property type="match status" value="1"/>
</dbReference>
<keyword evidence="8" id="KW-1185">Reference proteome</keyword>
<evidence type="ECO:0000259" key="6">
    <source>
        <dbReference type="PROSITE" id="PS50887"/>
    </source>
</evidence>
<dbReference type="PANTHER" id="PTHR44757:SF2">
    <property type="entry name" value="BIOFILM ARCHITECTURE MAINTENANCE PROTEIN MBAA"/>
    <property type="match status" value="1"/>
</dbReference>
<dbReference type="PROSITE" id="PS50887">
    <property type="entry name" value="GGDEF"/>
    <property type="match status" value="1"/>
</dbReference>
<comment type="caution">
    <text evidence="7">The sequence shown here is derived from an EMBL/GenBank/DDBJ whole genome shotgun (WGS) entry which is preliminary data.</text>
</comment>
<dbReference type="PROSITE" id="PS50113">
    <property type="entry name" value="PAC"/>
    <property type="match status" value="2"/>
</dbReference>
<dbReference type="InterPro" id="IPR013767">
    <property type="entry name" value="PAS_fold"/>
</dbReference>
<dbReference type="SUPFAM" id="SSF55785">
    <property type="entry name" value="PYP-like sensor domain (PAS domain)"/>
    <property type="match status" value="3"/>
</dbReference>
<dbReference type="AlphaFoldDB" id="W9V8I1"/>
<dbReference type="FunFam" id="3.30.70.270:FF:000001">
    <property type="entry name" value="Diguanylate cyclase domain protein"/>
    <property type="match status" value="1"/>
</dbReference>
<dbReference type="InterPro" id="IPR013655">
    <property type="entry name" value="PAS_fold_3"/>
</dbReference>
<keyword evidence="2" id="KW-0175">Coiled coil</keyword>
<dbReference type="InterPro" id="IPR000014">
    <property type="entry name" value="PAS"/>
</dbReference>
<dbReference type="InterPro" id="IPR035965">
    <property type="entry name" value="PAS-like_dom_sf"/>
</dbReference>
<dbReference type="CDD" id="cd01949">
    <property type="entry name" value="GGDEF"/>
    <property type="match status" value="1"/>
</dbReference>
<protein>
    <submittedName>
        <fullName evidence="7">Diguanylate cyclase</fullName>
    </submittedName>
</protein>
<evidence type="ECO:0000256" key="1">
    <source>
        <dbReference type="ARBA" id="ARBA00001946"/>
    </source>
</evidence>
<dbReference type="Pfam" id="PF00989">
    <property type="entry name" value="PAS"/>
    <property type="match status" value="2"/>
</dbReference>
<feature type="domain" description="PAS" evidence="3">
    <location>
        <begin position="341"/>
        <end position="399"/>
    </location>
</feature>
<dbReference type="InterPro" id="IPR000160">
    <property type="entry name" value="GGDEF_dom"/>
</dbReference>
<dbReference type="NCBIfam" id="TIGR00254">
    <property type="entry name" value="GGDEF"/>
    <property type="match status" value="1"/>
</dbReference>
<accession>W9V8I1</accession>
<dbReference type="Gene3D" id="3.20.20.450">
    <property type="entry name" value="EAL domain"/>
    <property type="match status" value="1"/>
</dbReference>
<feature type="coiled-coil region" evidence="2">
    <location>
        <begin position="43"/>
        <end position="74"/>
    </location>
</feature>
<dbReference type="NCBIfam" id="TIGR00229">
    <property type="entry name" value="sensory_box"/>
    <property type="match status" value="3"/>
</dbReference>
<dbReference type="InterPro" id="IPR052155">
    <property type="entry name" value="Biofilm_reg_signaling"/>
</dbReference>
<reference evidence="7 8" key="1">
    <citation type="submission" date="2012-11" db="EMBL/GenBank/DDBJ databases">
        <title>Genome assembly of Thiorhodococcus sp. AK35.</title>
        <authorList>
            <person name="Nupur N."/>
            <person name="Khatri I."/>
            <person name="Subramanian S."/>
            <person name="Pinnaka A."/>
        </authorList>
    </citation>
    <scope>NUCLEOTIDE SEQUENCE [LARGE SCALE GENOMIC DNA]</scope>
    <source>
        <strain evidence="7 8">AK35</strain>
    </source>
</reference>
<dbReference type="Pfam" id="PF00563">
    <property type="entry name" value="EAL"/>
    <property type="match status" value="1"/>
</dbReference>
<dbReference type="eggNOG" id="COG2202">
    <property type="taxonomic scope" value="Bacteria"/>
</dbReference>
<dbReference type="SMART" id="SM00086">
    <property type="entry name" value="PAC"/>
    <property type="match status" value="3"/>
</dbReference>
<dbReference type="SUPFAM" id="SSF55073">
    <property type="entry name" value="Nucleotide cyclase"/>
    <property type="match status" value="1"/>
</dbReference>
<dbReference type="SMART" id="SM00091">
    <property type="entry name" value="PAS"/>
    <property type="match status" value="3"/>
</dbReference>
<feature type="domain" description="EAL" evidence="5">
    <location>
        <begin position="766"/>
        <end position="1018"/>
    </location>
</feature>
<dbReference type="SMART" id="SM00267">
    <property type="entry name" value="GGDEF"/>
    <property type="match status" value="1"/>
</dbReference>
<dbReference type="Gene3D" id="3.30.70.270">
    <property type="match status" value="1"/>
</dbReference>
<comment type="cofactor">
    <cofactor evidence="1">
        <name>Mg(2+)</name>
        <dbReference type="ChEBI" id="CHEBI:18420"/>
    </cofactor>
</comment>